<dbReference type="GO" id="GO:0016020">
    <property type="term" value="C:membrane"/>
    <property type="evidence" value="ECO:0007669"/>
    <property type="project" value="UniProtKB-SubCell"/>
</dbReference>
<name>A0A834FDL9_ORYME</name>
<evidence type="ECO:0000256" key="1">
    <source>
        <dbReference type="ARBA" id="ARBA00004141"/>
    </source>
</evidence>
<evidence type="ECO:0000256" key="5">
    <source>
        <dbReference type="ARBA" id="ARBA00023136"/>
    </source>
</evidence>
<evidence type="ECO:0000256" key="3">
    <source>
        <dbReference type="ARBA" id="ARBA00022737"/>
    </source>
</evidence>
<evidence type="ECO:0000256" key="7">
    <source>
        <dbReference type="PROSITE-ProRule" id="PRU00581"/>
    </source>
</evidence>
<dbReference type="PANTHER" id="PTHR17068:SF3">
    <property type="entry name" value="MYELOID-ASSOCIATED DIFFERENTIATION MARKER"/>
    <property type="match status" value="1"/>
</dbReference>
<evidence type="ECO:0000256" key="4">
    <source>
        <dbReference type="ARBA" id="ARBA00022989"/>
    </source>
</evidence>
<feature type="transmembrane region" description="Helical" evidence="8">
    <location>
        <begin position="73"/>
        <end position="101"/>
    </location>
</feature>
<dbReference type="AlphaFoldDB" id="A0A834FDL9"/>
<evidence type="ECO:0000259" key="9">
    <source>
        <dbReference type="PROSITE" id="PS51225"/>
    </source>
</evidence>
<proteinExistence type="inferred from homology"/>
<accession>A0A834FDL9</accession>
<evidence type="ECO:0000313" key="10">
    <source>
        <dbReference type="EMBL" id="KAF6730696.1"/>
    </source>
</evidence>
<keyword evidence="4 8" id="KW-1133">Transmembrane helix</keyword>
<reference evidence="10" key="1">
    <citation type="journal article" name="BMC Genomics">
        <title>Long-read sequencing and de novo genome assembly of marine medaka (Oryzias melastigma).</title>
        <authorList>
            <person name="Liang P."/>
            <person name="Saqib H.S.A."/>
            <person name="Ni X."/>
            <person name="Shen Y."/>
        </authorList>
    </citation>
    <scope>NUCLEOTIDE SEQUENCE</scope>
    <source>
        <strain evidence="10">Bigg-433</strain>
    </source>
</reference>
<evidence type="ECO:0000256" key="8">
    <source>
        <dbReference type="SAM" id="Phobius"/>
    </source>
</evidence>
<feature type="transmembrane region" description="Helical" evidence="8">
    <location>
        <begin position="218"/>
        <end position="239"/>
    </location>
</feature>
<comment type="caution">
    <text evidence="10">The sequence shown here is derived from an EMBL/GenBank/DDBJ whole genome shotgun (WGS) entry which is preliminary data.</text>
</comment>
<evidence type="ECO:0000256" key="2">
    <source>
        <dbReference type="ARBA" id="ARBA00022692"/>
    </source>
</evidence>
<dbReference type="InterPro" id="IPR008253">
    <property type="entry name" value="Marvel"/>
</dbReference>
<keyword evidence="5 7" id="KW-0472">Membrane</keyword>
<feature type="domain" description="MARVEL" evidence="9">
    <location>
        <begin position="6"/>
        <end position="141"/>
    </location>
</feature>
<feature type="domain" description="MARVEL" evidence="9">
    <location>
        <begin position="146"/>
        <end position="281"/>
    </location>
</feature>
<protein>
    <submittedName>
        <fullName evidence="10">Myeloid-associated differentiation marker-like</fullName>
    </submittedName>
</protein>
<gene>
    <name evidence="10" type="ORF">FQA47_015791</name>
</gene>
<dbReference type="Pfam" id="PF01284">
    <property type="entry name" value="MARVEL"/>
    <property type="match status" value="1"/>
</dbReference>
<dbReference type="EMBL" id="WKFB01000232">
    <property type="protein sequence ID" value="KAF6730696.1"/>
    <property type="molecule type" value="Genomic_DNA"/>
</dbReference>
<feature type="transmembrane region" description="Helical" evidence="8">
    <location>
        <begin position="41"/>
        <end position="61"/>
    </location>
</feature>
<feature type="transmembrane region" description="Helical" evidence="8">
    <location>
        <begin position="12"/>
        <end position="29"/>
    </location>
</feature>
<evidence type="ECO:0000313" key="11">
    <source>
        <dbReference type="Proteomes" id="UP000646548"/>
    </source>
</evidence>
<keyword evidence="3" id="KW-0677">Repeat</keyword>
<sequence>MPVLVSPPSKLFWVRVLAMVFSCVAFSVAKKEAFLPREGMSDWCMFCWVFSFTCTLIVVLGDLFSVETLIPVSWLNFSITVACYGALFCLSASVIFPLFFISNQVHYDDKIHVFRIVSTVFSCLATVGYTMVVNRSRASSTEVAGYMTTDPGLMKVFQTFVACVIFLLVSNPVSYNGYGPLQWCLAVYCICFILSMVMVMICVGESTGCLPISFPNLLLAHGFLGVAMYASATVLWPMYQFDEQYGGNSIKHSHEIAVAALTGYNLLLYTVDLAYSAKLVFITINREEIETTVTVQL</sequence>
<comment type="subcellular location">
    <subcellularLocation>
        <location evidence="1">Membrane</location>
        <topology evidence="1">Multi-pass membrane protein</topology>
    </subcellularLocation>
</comment>
<dbReference type="InterPro" id="IPR047123">
    <property type="entry name" value="MYADM-like"/>
</dbReference>
<evidence type="ECO:0000256" key="6">
    <source>
        <dbReference type="ARBA" id="ARBA00034721"/>
    </source>
</evidence>
<dbReference type="Proteomes" id="UP000646548">
    <property type="component" value="Unassembled WGS sequence"/>
</dbReference>
<feature type="transmembrane region" description="Helical" evidence="8">
    <location>
        <begin position="152"/>
        <end position="173"/>
    </location>
</feature>
<keyword evidence="2 7" id="KW-0812">Transmembrane</keyword>
<organism evidence="10 11">
    <name type="scientific">Oryzias melastigma</name>
    <name type="common">Marine medaka</name>
    <dbReference type="NCBI Taxonomy" id="30732"/>
    <lineage>
        <taxon>Eukaryota</taxon>
        <taxon>Metazoa</taxon>
        <taxon>Chordata</taxon>
        <taxon>Craniata</taxon>
        <taxon>Vertebrata</taxon>
        <taxon>Euteleostomi</taxon>
        <taxon>Actinopterygii</taxon>
        <taxon>Neopterygii</taxon>
        <taxon>Teleostei</taxon>
        <taxon>Neoteleostei</taxon>
        <taxon>Acanthomorphata</taxon>
        <taxon>Ovalentaria</taxon>
        <taxon>Atherinomorphae</taxon>
        <taxon>Beloniformes</taxon>
        <taxon>Adrianichthyidae</taxon>
        <taxon>Oryziinae</taxon>
        <taxon>Oryzias</taxon>
    </lineage>
</organism>
<feature type="transmembrane region" description="Helical" evidence="8">
    <location>
        <begin position="185"/>
        <end position="206"/>
    </location>
</feature>
<comment type="similarity">
    <text evidence="6">Belongs to the MAL family.</text>
</comment>
<dbReference type="PANTHER" id="PTHR17068">
    <property type="entry name" value="MYELOID-ASSOCIATED DIFFERENTIATION MARKER MYADM FAMILY MEMBER"/>
    <property type="match status" value="1"/>
</dbReference>
<feature type="transmembrane region" description="Helical" evidence="8">
    <location>
        <begin position="113"/>
        <end position="132"/>
    </location>
</feature>
<dbReference type="PROSITE" id="PS51225">
    <property type="entry name" value="MARVEL"/>
    <property type="match status" value="2"/>
</dbReference>